<accession>A0ABN1KK45</accession>
<dbReference type="EMBL" id="BAAACI010000001">
    <property type="protein sequence ID" value="GAA0768750.1"/>
    <property type="molecule type" value="Genomic_DNA"/>
</dbReference>
<comment type="caution">
    <text evidence="1">The sequence shown here is derived from an EMBL/GenBank/DDBJ whole genome shotgun (WGS) entry which is preliminary data.</text>
</comment>
<evidence type="ECO:0000313" key="1">
    <source>
        <dbReference type="EMBL" id="GAA0768750.1"/>
    </source>
</evidence>
<keyword evidence="2" id="KW-1185">Reference proteome</keyword>
<dbReference type="Proteomes" id="UP001501047">
    <property type="component" value="Unassembled WGS sequence"/>
</dbReference>
<evidence type="ECO:0000313" key="2">
    <source>
        <dbReference type="Proteomes" id="UP001501047"/>
    </source>
</evidence>
<organism evidence="1 2">
    <name type="scientific">Clostridium subterminale</name>
    <dbReference type="NCBI Taxonomy" id="1550"/>
    <lineage>
        <taxon>Bacteria</taxon>
        <taxon>Bacillati</taxon>
        <taxon>Bacillota</taxon>
        <taxon>Clostridia</taxon>
        <taxon>Eubacteriales</taxon>
        <taxon>Clostridiaceae</taxon>
        <taxon>Clostridium</taxon>
    </lineage>
</organism>
<name>A0ABN1KK45_CLOSU</name>
<protein>
    <recommendedName>
        <fullName evidence="3">Replication-relaxation</fullName>
    </recommendedName>
</protein>
<reference evidence="1 2" key="1">
    <citation type="journal article" date="2019" name="Int. J. Syst. Evol. Microbiol.">
        <title>The Global Catalogue of Microorganisms (GCM) 10K type strain sequencing project: providing services to taxonomists for standard genome sequencing and annotation.</title>
        <authorList>
            <consortium name="The Broad Institute Genomics Platform"/>
            <consortium name="The Broad Institute Genome Sequencing Center for Infectious Disease"/>
            <person name="Wu L."/>
            <person name="Ma J."/>
        </authorList>
    </citation>
    <scope>NUCLEOTIDE SEQUENCE [LARGE SCALE GENOMIC DNA]</scope>
    <source>
        <strain evidence="1 2">JCM 1417</strain>
    </source>
</reference>
<gene>
    <name evidence="1" type="ORF">GCM10008908_09460</name>
</gene>
<dbReference type="RefSeq" id="WP_343824095.1">
    <property type="nucleotide sequence ID" value="NZ_BAAACI010000001.1"/>
</dbReference>
<proteinExistence type="predicted"/>
<evidence type="ECO:0008006" key="3">
    <source>
        <dbReference type="Google" id="ProtNLM"/>
    </source>
</evidence>
<sequence length="197" mass="23598">MYKKDRDNKILKFIEEHGSITINICANLFFNNANNKYDLARKRLRILYKNKYIKRNKEVGAEVIYYLNRPLKPHNLKLLEVYSRLCTIGNVITFEKEKMVLCPNKKRKIDGFMEIEIDDGEYINTYPVIIEIDYTHNTHIDKIKDVYNSNYFQNQYGFLPSILIVKKNEWDKKLNGYEDITIINLNWNLDNIEEVFN</sequence>